<feature type="chain" id="PRO_5002532389" description="Squalene cyclase C-terminal domain-containing protein" evidence="2">
    <location>
        <begin position="34"/>
        <end position="581"/>
    </location>
</feature>
<feature type="region of interest" description="Disordered" evidence="1">
    <location>
        <begin position="77"/>
        <end position="120"/>
    </location>
</feature>
<dbReference type="SUPFAM" id="SSF48239">
    <property type="entry name" value="Terpenoid cyclases/Protein prenyltransferases"/>
    <property type="match status" value="1"/>
</dbReference>
<reference evidence="3 4" key="1">
    <citation type="journal article" date="2015" name="Nature">
        <title>rRNA introns, odd ribosomes, and small enigmatic genomes across a large radiation of phyla.</title>
        <authorList>
            <person name="Brown C.T."/>
            <person name="Hug L.A."/>
            <person name="Thomas B.C."/>
            <person name="Sharon I."/>
            <person name="Castelle C.J."/>
            <person name="Singh A."/>
            <person name="Wilkins M.J."/>
            <person name="Williams K.H."/>
            <person name="Banfield J.F."/>
        </authorList>
    </citation>
    <scope>NUCLEOTIDE SEQUENCE [LARGE SCALE GENOMIC DNA]</scope>
</reference>
<keyword evidence="2" id="KW-0732">Signal</keyword>
<evidence type="ECO:0000313" key="3">
    <source>
        <dbReference type="EMBL" id="KKQ41008.1"/>
    </source>
</evidence>
<dbReference type="AlphaFoldDB" id="A0A0G0HCU4"/>
<feature type="compositionally biased region" description="Polar residues" evidence="1">
    <location>
        <begin position="491"/>
        <end position="511"/>
    </location>
</feature>
<evidence type="ECO:0008006" key="5">
    <source>
        <dbReference type="Google" id="ProtNLM"/>
    </source>
</evidence>
<protein>
    <recommendedName>
        <fullName evidence="5">Squalene cyclase C-terminal domain-containing protein</fullName>
    </recommendedName>
</protein>
<dbReference type="InterPro" id="IPR008930">
    <property type="entry name" value="Terpenoid_cyclase/PrenylTrfase"/>
</dbReference>
<dbReference type="CDD" id="cd00688">
    <property type="entry name" value="ISOPREN_C2_like"/>
    <property type="match status" value="1"/>
</dbReference>
<gene>
    <name evidence="3" type="ORF">US58_C0007G0019</name>
</gene>
<dbReference type="PATRIC" id="fig|1619036.3.peg.254"/>
<feature type="signal peptide" evidence="2">
    <location>
        <begin position="1"/>
        <end position="33"/>
    </location>
</feature>
<dbReference type="STRING" id="1619036.US58_C0007G0019"/>
<dbReference type="Proteomes" id="UP000034333">
    <property type="component" value="Unassembled WGS sequence"/>
</dbReference>
<organism evidence="3 4">
    <name type="scientific">Candidatus Magasanikbacteria bacterium GW2011_GWA2_37_8</name>
    <dbReference type="NCBI Taxonomy" id="1619036"/>
    <lineage>
        <taxon>Bacteria</taxon>
        <taxon>Candidatus Magasanikiibacteriota</taxon>
    </lineage>
</organism>
<dbReference type="Gene3D" id="1.50.10.20">
    <property type="match status" value="1"/>
</dbReference>
<feature type="region of interest" description="Disordered" evidence="1">
    <location>
        <begin position="489"/>
        <end position="520"/>
    </location>
</feature>
<evidence type="ECO:0000256" key="2">
    <source>
        <dbReference type="SAM" id="SignalP"/>
    </source>
</evidence>
<evidence type="ECO:0000256" key="1">
    <source>
        <dbReference type="SAM" id="MobiDB-lite"/>
    </source>
</evidence>
<dbReference type="EMBL" id="LBTN01000007">
    <property type="protein sequence ID" value="KKQ41008.1"/>
    <property type="molecule type" value="Genomic_DNA"/>
</dbReference>
<name>A0A0G0HCU4_9BACT</name>
<evidence type="ECO:0000313" key="4">
    <source>
        <dbReference type="Proteomes" id="UP000034333"/>
    </source>
</evidence>
<comment type="caution">
    <text evidence="3">The sequence shown here is derived from an EMBL/GenBank/DDBJ whole genome shotgun (WGS) entry which is preliminary data.</text>
</comment>
<proteinExistence type="predicted"/>
<sequence length="581" mass="62891">MKMQISNNNISKYIITVLMFLCFSALTSLPAQAEETTSSTPDNTQIETTTTTIEITTTTIEIETTTIETPTTTIEIPTSTIDIPTSTTDISIPTSTTSTEFATTTESTTTTGSNNNSTSEQQNILITQSQISNAVNKILDYLKSQQSSDGKIIDGTITDWSIISFGANSQYAEEIKNATTSLLDYEKKYNLDDPSDLNSCATYPRHILALLAAGVDKNDSAILGLKEKMNTVCYQNNLYGLNGINDDVFALIALLAIDEDINQPIIQTTISTTKSWQMDTGAFSWPDWFNPDSKVAGDDITGAAVNALKYAQIKGAGIDNNIFTQAKSYLKSTQQADGGWGWGTSDIMTTSWVLMGINALGETQNDWFTSSGNNPWYPLVNQLKNDGYYESAWVPGTADWFALKHAVPALLGKNWPVILPTKVTNFSTGATFTYISGGGSPTPVINATTTITTTTISPTSTLDIVTTTVLLINTTTIETDIIDNEPKVTAEENSNSLPQKIAKTSQPSPKYNNEKAKQPTTDVVLSSSDQINNVEKNNQIINNLPLDTGTRSTAKKVLALSGSGTIAIGFYLGWKLLRSVV</sequence>
<accession>A0A0G0HCU4</accession>